<keyword evidence="3" id="KW-1185">Reference proteome</keyword>
<evidence type="ECO:0000313" key="2">
    <source>
        <dbReference type="EMBL" id="KAF6018283.1"/>
    </source>
</evidence>
<dbReference type="EMBL" id="VXIV02003324">
    <property type="protein sequence ID" value="KAF6018283.1"/>
    <property type="molecule type" value="Genomic_DNA"/>
</dbReference>
<proteinExistence type="predicted"/>
<sequence length="239" mass="25880">MTTYWLNQHEFNTLQHSDSLIKHILAEPPIIDVCNPSTFPNLLDVRSIKSDGPGMRSSETKSSGEYSPNAKCVAFKVPDTTKKDKTFAKEPVVCQNEALNEEGSVGFSFVSDSDRADDKNSSSVKSSLILSDSNLPPTLTEYVSPPSASKSSPNLAKCGRPSAVRGHNSPLNVKEHNSPSSSHSRNMVAVEPVFTHFSTSSNKPVLPSYGVQKKLANHRPTVSVVDSKDTTCSTTCILL</sequence>
<accession>A0A7J7IWJ9</accession>
<feature type="region of interest" description="Disordered" evidence="1">
    <location>
        <begin position="110"/>
        <end position="184"/>
    </location>
</feature>
<protein>
    <submittedName>
        <fullName evidence="2">Uncharacterized protein</fullName>
    </submittedName>
</protein>
<comment type="caution">
    <text evidence="2">The sequence shown here is derived from an EMBL/GenBank/DDBJ whole genome shotgun (WGS) entry which is preliminary data.</text>
</comment>
<organism evidence="2 3">
    <name type="scientific">Bugula neritina</name>
    <name type="common">Brown bryozoan</name>
    <name type="synonym">Sertularia neritina</name>
    <dbReference type="NCBI Taxonomy" id="10212"/>
    <lineage>
        <taxon>Eukaryota</taxon>
        <taxon>Metazoa</taxon>
        <taxon>Spiralia</taxon>
        <taxon>Lophotrochozoa</taxon>
        <taxon>Bryozoa</taxon>
        <taxon>Gymnolaemata</taxon>
        <taxon>Cheilostomatida</taxon>
        <taxon>Flustrina</taxon>
        <taxon>Buguloidea</taxon>
        <taxon>Bugulidae</taxon>
        <taxon>Bugula</taxon>
    </lineage>
</organism>
<feature type="compositionally biased region" description="Low complexity" evidence="1">
    <location>
        <begin position="121"/>
        <end position="134"/>
    </location>
</feature>
<reference evidence="2" key="1">
    <citation type="submission" date="2020-06" db="EMBL/GenBank/DDBJ databases">
        <title>Draft genome of Bugula neritina, a colonial animal packing powerful symbionts and potential medicines.</title>
        <authorList>
            <person name="Rayko M."/>
        </authorList>
    </citation>
    <scope>NUCLEOTIDE SEQUENCE [LARGE SCALE GENOMIC DNA]</scope>
    <source>
        <strain evidence="2">Kwan_BN1</strain>
    </source>
</reference>
<dbReference type="Proteomes" id="UP000593567">
    <property type="component" value="Unassembled WGS sequence"/>
</dbReference>
<name>A0A7J7IWJ9_BUGNE</name>
<gene>
    <name evidence="2" type="ORF">EB796_023413</name>
</gene>
<evidence type="ECO:0000256" key="1">
    <source>
        <dbReference type="SAM" id="MobiDB-lite"/>
    </source>
</evidence>
<evidence type="ECO:0000313" key="3">
    <source>
        <dbReference type="Proteomes" id="UP000593567"/>
    </source>
</evidence>
<dbReference type="AlphaFoldDB" id="A0A7J7IWJ9"/>